<accession>A0A8X7RET0</accession>
<sequence length="653" mass="75049">MIDVAKEFNVAEKIAEVGGDIYRMSRNASVIQRKGYASDEELDELDSPLTFVIDKVYVSLSSGHNEKLKQQDEQVDKLKNDKLQSCIGLNLCEFRVDHGVDILFSHQMHRVKDIYVLPKKILSQACPYQKAHLVWEPGGSVGKQAPWNCSDKYLKHGVVLKLNAKTHETCLHNTLEVFSAEETQTWMVNEKMSFKVLPDLNLEVWVKLAVYGFKYQKLMSLLVRGGLTAMCALAIVTPPFDISFDDTVIQEMRKSCVLIVVGSATMRMMRWLHMIELVCSMMIKLDVKIFSRPFGDMDARFQEEIVTTALGIGVSLECLEPYLSHDEVLGLTTKTHLAKETREWSNQSTLKIQVCTDFNLAALIEFESYDWKCKEQMIILVDHSPRVWEPGGVVTEHDQWKEVEKGYAYGRLTSLVQEMVFEVKVMYMIVKNKTVIVTDSHALVLAQKWLLHLLHIQECRVFLSKRDSLVSEKKMTEISTEVCYDSRYGSYSNIGVSAATFQGELNSVCRLLLGVFLTQQRRDCGFFGVLRQWKWYPPEQFYKALSNRSVLLWTWLKTAKFFPWLVVDIAKKKLKDTCNVFCKALVQWIEHPPDQATWRICSREENLLNSGVIRTDMRPGQILDLALGCCEERTEDRPKMILVAKEIKLSKHH</sequence>
<dbReference type="AlphaFoldDB" id="A0A8X7RET0"/>
<proteinExistence type="predicted"/>
<keyword evidence="2" id="KW-1185">Reference proteome</keyword>
<dbReference type="EMBL" id="JAAMPC010000010">
    <property type="protein sequence ID" value="KAG2287824.1"/>
    <property type="molecule type" value="Genomic_DNA"/>
</dbReference>
<protein>
    <submittedName>
        <fullName evidence="1">Uncharacterized protein</fullName>
    </submittedName>
</protein>
<name>A0A8X7RET0_BRACI</name>
<dbReference type="Proteomes" id="UP000886595">
    <property type="component" value="Unassembled WGS sequence"/>
</dbReference>
<gene>
    <name evidence="1" type="ORF">Bca52824_047428</name>
</gene>
<comment type="caution">
    <text evidence="1">The sequence shown here is derived from an EMBL/GenBank/DDBJ whole genome shotgun (WGS) entry which is preliminary data.</text>
</comment>
<evidence type="ECO:0000313" key="2">
    <source>
        <dbReference type="Proteomes" id="UP000886595"/>
    </source>
</evidence>
<organism evidence="1 2">
    <name type="scientific">Brassica carinata</name>
    <name type="common">Ethiopian mustard</name>
    <name type="synonym">Abyssinian cabbage</name>
    <dbReference type="NCBI Taxonomy" id="52824"/>
    <lineage>
        <taxon>Eukaryota</taxon>
        <taxon>Viridiplantae</taxon>
        <taxon>Streptophyta</taxon>
        <taxon>Embryophyta</taxon>
        <taxon>Tracheophyta</taxon>
        <taxon>Spermatophyta</taxon>
        <taxon>Magnoliopsida</taxon>
        <taxon>eudicotyledons</taxon>
        <taxon>Gunneridae</taxon>
        <taxon>Pentapetalae</taxon>
        <taxon>rosids</taxon>
        <taxon>malvids</taxon>
        <taxon>Brassicales</taxon>
        <taxon>Brassicaceae</taxon>
        <taxon>Brassiceae</taxon>
        <taxon>Brassica</taxon>
    </lineage>
</organism>
<evidence type="ECO:0000313" key="1">
    <source>
        <dbReference type="EMBL" id="KAG2287824.1"/>
    </source>
</evidence>
<reference evidence="1 2" key="1">
    <citation type="submission" date="2020-02" db="EMBL/GenBank/DDBJ databases">
        <authorList>
            <person name="Ma Q."/>
            <person name="Huang Y."/>
            <person name="Song X."/>
            <person name="Pei D."/>
        </authorList>
    </citation>
    <scope>NUCLEOTIDE SEQUENCE [LARGE SCALE GENOMIC DNA]</scope>
    <source>
        <strain evidence="1">Sxm20200214</strain>
        <tissue evidence="1">Leaf</tissue>
    </source>
</reference>